<comment type="caution">
    <text evidence="2">The sequence shown here is derived from an EMBL/GenBank/DDBJ whole genome shotgun (WGS) entry which is preliminary data.</text>
</comment>
<protein>
    <submittedName>
        <fullName evidence="2">Uncharacterized protein</fullName>
    </submittedName>
</protein>
<evidence type="ECO:0000313" key="3">
    <source>
        <dbReference type="Proteomes" id="UP000288805"/>
    </source>
</evidence>
<evidence type="ECO:0000313" key="2">
    <source>
        <dbReference type="EMBL" id="RVW60830.1"/>
    </source>
</evidence>
<evidence type="ECO:0000256" key="1">
    <source>
        <dbReference type="SAM" id="Coils"/>
    </source>
</evidence>
<name>A0A438FMN1_VITVI</name>
<reference evidence="2 3" key="1">
    <citation type="journal article" date="2018" name="PLoS Genet.">
        <title>Population sequencing reveals clonal diversity and ancestral inbreeding in the grapevine cultivar Chardonnay.</title>
        <authorList>
            <person name="Roach M.J."/>
            <person name="Johnson D.L."/>
            <person name="Bohlmann J."/>
            <person name="van Vuuren H.J."/>
            <person name="Jones S.J."/>
            <person name="Pretorius I.S."/>
            <person name="Schmidt S.A."/>
            <person name="Borneman A.R."/>
        </authorList>
    </citation>
    <scope>NUCLEOTIDE SEQUENCE [LARGE SCALE GENOMIC DNA]</scope>
    <source>
        <strain evidence="3">cv. Chardonnay</strain>
        <tissue evidence="2">Leaf</tissue>
    </source>
</reference>
<accession>A0A438FMN1</accession>
<dbReference type="AlphaFoldDB" id="A0A438FMN1"/>
<feature type="coiled-coil region" evidence="1">
    <location>
        <begin position="21"/>
        <end position="48"/>
    </location>
</feature>
<keyword evidence="1" id="KW-0175">Coiled coil</keyword>
<dbReference type="EMBL" id="QGNW01000846">
    <property type="protein sequence ID" value="RVW60830.1"/>
    <property type="molecule type" value="Genomic_DNA"/>
</dbReference>
<sequence length="79" mass="9625">MSTPSRSRLSAMGNENYFDWRENMERHQQESERQVQALFCETRKLEKERRVAYPGMKSSPLVVKRYDLKRNFHQLAQRY</sequence>
<gene>
    <name evidence="2" type="ORF">CK203_033462</name>
</gene>
<dbReference type="Proteomes" id="UP000288805">
    <property type="component" value="Unassembled WGS sequence"/>
</dbReference>
<organism evidence="2 3">
    <name type="scientific">Vitis vinifera</name>
    <name type="common">Grape</name>
    <dbReference type="NCBI Taxonomy" id="29760"/>
    <lineage>
        <taxon>Eukaryota</taxon>
        <taxon>Viridiplantae</taxon>
        <taxon>Streptophyta</taxon>
        <taxon>Embryophyta</taxon>
        <taxon>Tracheophyta</taxon>
        <taxon>Spermatophyta</taxon>
        <taxon>Magnoliopsida</taxon>
        <taxon>eudicotyledons</taxon>
        <taxon>Gunneridae</taxon>
        <taxon>Pentapetalae</taxon>
        <taxon>rosids</taxon>
        <taxon>Vitales</taxon>
        <taxon>Vitaceae</taxon>
        <taxon>Viteae</taxon>
        <taxon>Vitis</taxon>
    </lineage>
</organism>
<proteinExistence type="predicted"/>